<dbReference type="Proteomes" id="UP000004291">
    <property type="component" value="Chromosome"/>
</dbReference>
<dbReference type="AlphaFoldDB" id="A9CYC7"/>
<feature type="compositionally biased region" description="Polar residues" evidence="1">
    <location>
        <begin position="251"/>
        <end position="263"/>
    </location>
</feature>
<dbReference type="HOGENOM" id="CLU_1045387_0_0_5"/>
<keyword evidence="3" id="KW-1185">Reference proteome</keyword>
<name>A9CYC7_HOEPD</name>
<gene>
    <name evidence="2" type="ORF">HPDFL43_00130</name>
</gene>
<reference evidence="2 3" key="2">
    <citation type="submission" date="2012-06" db="EMBL/GenBank/DDBJ databases">
        <authorList>
            <person name="Fiebig A."/>
        </authorList>
    </citation>
    <scope>NUCLEOTIDE SEQUENCE [LARGE SCALE GENOMIC DNA]</scope>
    <source>
        <strain evidence="2 3">DFL-43</strain>
    </source>
</reference>
<evidence type="ECO:0000256" key="1">
    <source>
        <dbReference type="SAM" id="MobiDB-lite"/>
    </source>
</evidence>
<evidence type="ECO:0000313" key="2">
    <source>
        <dbReference type="EMBL" id="EDQ34557.1"/>
    </source>
</evidence>
<comment type="caution">
    <text evidence="2">The sequence shown here is derived from an EMBL/GenBank/DDBJ whole genome shotgun (WGS) entry which is preliminary data.</text>
</comment>
<dbReference type="eggNOG" id="ENOG502ZAZD">
    <property type="taxonomic scope" value="Bacteria"/>
</dbReference>
<feature type="region of interest" description="Disordered" evidence="1">
    <location>
        <begin position="244"/>
        <end position="271"/>
    </location>
</feature>
<sequence>MRPPSIVLILGSGPSAPHARHWPKPDNLTIVTINNAWRVRPDWDYLIHAGDFPQDRRPRTLLPGQEVHSHESYVPAQNRFGGFVYAGGTMAFTAGYWALDALKPDILAYFGCDMTYSGTVTHFYGKGTADPLRPDVTLQSLEAKSARLMALAHRQGCACVNLSTEPKSRLVFPRARLNDLSSRPFTTGIDSAAAETALQEEARLGYMIEDGEYWHHIDDFDAAALSRLDDLWLSACPAAPKGLIEDRSSEADSTGTAQEQDTACGSRKRTG</sequence>
<organism evidence="2 3">
    <name type="scientific">Hoeflea phototrophica (strain DSM 17068 / NCIMB 14078 / DFL-43)</name>
    <dbReference type="NCBI Taxonomy" id="411684"/>
    <lineage>
        <taxon>Bacteria</taxon>
        <taxon>Pseudomonadati</taxon>
        <taxon>Pseudomonadota</taxon>
        <taxon>Alphaproteobacteria</taxon>
        <taxon>Hyphomicrobiales</taxon>
        <taxon>Rhizobiaceae</taxon>
        <taxon>Hoeflea</taxon>
    </lineage>
</organism>
<dbReference type="EMBL" id="ABIA03000002">
    <property type="protein sequence ID" value="EDQ34557.1"/>
    <property type="molecule type" value="Genomic_DNA"/>
</dbReference>
<dbReference type="STRING" id="411684.HPDFL43_00130"/>
<proteinExistence type="predicted"/>
<accession>A9CYC7</accession>
<evidence type="ECO:0000313" key="3">
    <source>
        <dbReference type="Proteomes" id="UP000004291"/>
    </source>
</evidence>
<reference evidence="2 3" key="1">
    <citation type="submission" date="2007-10" db="EMBL/GenBank/DDBJ databases">
        <authorList>
            <person name="Wagner-Dobler I."/>
            <person name="Ferriera S."/>
            <person name="Johnson J."/>
            <person name="Kravitz S."/>
            <person name="Beeson K."/>
            <person name="Sutton G."/>
            <person name="Rogers Y.-H."/>
            <person name="Friedman R."/>
            <person name="Frazier M."/>
            <person name="Venter J.C."/>
        </authorList>
    </citation>
    <scope>NUCLEOTIDE SEQUENCE [LARGE SCALE GENOMIC DNA]</scope>
    <source>
        <strain evidence="2 3">DFL-43</strain>
    </source>
</reference>
<dbReference type="RefSeq" id="WP_007195818.1">
    <property type="nucleotide sequence ID" value="NZ_CM002917.1"/>
</dbReference>
<protein>
    <submittedName>
        <fullName evidence="2">Uncharacterized protein</fullName>
    </submittedName>
</protein>